<organism evidence="2 3">
    <name type="scientific">Helianthus annuus</name>
    <name type="common">Common sunflower</name>
    <dbReference type="NCBI Taxonomy" id="4232"/>
    <lineage>
        <taxon>Eukaryota</taxon>
        <taxon>Viridiplantae</taxon>
        <taxon>Streptophyta</taxon>
        <taxon>Embryophyta</taxon>
        <taxon>Tracheophyta</taxon>
        <taxon>Spermatophyta</taxon>
        <taxon>Magnoliopsida</taxon>
        <taxon>eudicotyledons</taxon>
        <taxon>Gunneridae</taxon>
        <taxon>Pentapetalae</taxon>
        <taxon>asterids</taxon>
        <taxon>campanulids</taxon>
        <taxon>Asterales</taxon>
        <taxon>Asteraceae</taxon>
        <taxon>Asteroideae</taxon>
        <taxon>Heliantheae alliance</taxon>
        <taxon>Heliantheae</taxon>
        <taxon>Helianthus</taxon>
    </lineage>
</organism>
<dbReference type="Proteomes" id="UP000215914">
    <property type="component" value="Unassembled WGS sequence"/>
</dbReference>
<protein>
    <submittedName>
        <fullName evidence="2">Uncharacterized protein</fullName>
    </submittedName>
</protein>
<evidence type="ECO:0000313" key="2">
    <source>
        <dbReference type="EMBL" id="KAF5788431.1"/>
    </source>
</evidence>
<comment type="caution">
    <text evidence="2">The sequence shown here is derived from an EMBL/GenBank/DDBJ whole genome shotgun (WGS) entry which is preliminary data.</text>
</comment>
<feature type="signal peptide" evidence="1">
    <location>
        <begin position="1"/>
        <end position="20"/>
    </location>
</feature>
<name>A0A9K3I268_HELAN</name>
<evidence type="ECO:0000313" key="3">
    <source>
        <dbReference type="Proteomes" id="UP000215914"/>
    </source>
</evidence>
<dbReference type="AlphaFoldDB" id="A0A9K3I268"/>
<keyword evidence="1" id="KW-0732">Signal</keyword>
<dbReference type="Gramene" id="mRNA:HanXRQr2_Chr10g0463911">
    <property type="protein sequence ID" value="CDS:HanXRQr2_Chr10g0463911.1"/>
    <property type="gene ID" value="HanXRQr2_Chr10g0463911"/>
</dbReference>
<reference evidence="2" key="1">
    <citation type="journal article" date="2017" name="Nature">
        <title>The sunflower genome provides insights into oil metabolism, flowering and Asterid evolution.</title>
        <authorList>
            <person name="Badouin H."/>
            <person name="Gouzy J."/>
            <person name="Grassa C.J."/>
            <person name="Murat F."/>
            <person name="Staton S.E."/>
            <person name="Cottret L."/>
            <person name="Lelandais-Briere C."/>
            <person name="Owens G.L."/>
            <person name="Carrere S."/>
            <person name="Mayjonade B."/>
            <person name="Legrand L."/>
            <person name="Gill N."/>
            <person name="Kane N.C."/>
            <person name="Bowers J.E."/>
            <person name="Hubner S."/>
            <person name="Bellec A."/>
            <person name="Berard A."/>
            <person name="Berges H."/>
            <person name="Blanchet N."/>
            <person name="Boniface M.C."/>
            <person name="Brunel D."/>
            <person name="Catrice O."/>
            <person name="Chaidir N."/>
            <person name="Claudel C."/>
            <person name="Donnadieu C."/>
            <person name="Faraut T."/>
            <person name="Fievet G."/>
            <person name="Helmstetter N."/>
            <person name="King M."/>
            <person name="Knapp S.J."/>
            <person name="Lai Z."/>
            <person name="Le Paslier M.C."/>
            <person name="Lippi Y."/>
            <person name="Lorenzon L."/>
            <person name="Mandel J.R."/>
            <person name="Marage G."/>
            <person name="Marchand G."/>
            <person name="Marquand E."/>
            <person name="Bret-Mestries E."/>
            <person name="Morien E."/>
            <person name="Nambeesan S."/>
            <person name="Nguyen T."/>
            <person name="Pegot-Espagnet P."/>
            <person name="Pouilly N."/>
            <person name="Raftis F."/>
            <person name="Sallet E."/>
            <person name="Schiex T."/>
            <person name="Thomas J."/>
            <person name="Vandecasteele C."/>
            <person name="Vares D."/>
            <person name="Vear F."/>
            <person name="Vautrin S."/>
            <person name="Crespi M."/>
            <person name="Mangin B."/>
            <person name="Burke J.M."/>
            <person name="Salse J."/>
            <person name="Munos S."/>
            <person name="Vincourt P."/>
            <person name="Rieseberg L.H."/>
            <person name="Langlade N.B."/>
        </authorList>
    </citation>
    <scope>NUCLEOTIDE SEQUENCE</scope>
    <source>
        <tissue evidence="2">Leaves</tissue>
    </source>
</reference>
<gene>
    <name evidence="2" type="ORF">HanXRQr2_Chr10g0463911</name>
</gene>
<keyword evidence="3" id="KW-1185">Reference proteome</keyword>
<feature type="chain" id="PRO_5039924284" evidence="1">
    <location>
        <begin position="21"/>
        <end position="143"/>
    </location>
</feature>
<sequence>MRLMLAWLFSPFWINWFTDFERPSNVLSASSISSSSCKTYGRRSSFRSKKSVFSSNELNRSNDVLKRYLCNNHFKQRTEYKTHIMNTYGIKASILHTTTNPSWNSIQKLRISFFEVSMTTLRLWLRNGSFKLARFQSYNFDVQ</sequence>
<accession>A0A9K3I268</accession>
<proteinExistence type="predicted"/>
<evidence type="ECO:0000256" key="1">
    <source>
        <dbReference type="SAM" id="SignalP"/>
    </source>
</evidence>
<reference evidence="2" key="2">
    <citation type="submission" date="2020-06" db="EMBL/GenBank/DDBJ databases">
        <title>Helianthus annuus Genome sequencing and assembly Release 2.</title>
        <authorList>
            <person name="Gouzy J."/>
            <person name="Langlade N."/>
            <person name="Munos S."/>
        </authorList>
    </citation>
    <scope>NUCLEOTIDE SEQUENCE</scope>
    <source>
        <tissue evidence="2">Leaves</tissue>
    </source>
</reference>
<dbReference type="EMBL" id="MNCJ02000325">
    <property type="protein sequence ID" value="KAF5788431.1"/>
    <property type="molecule type" value="Genomic_DNA"/>
</dbReference>